<dbReference type="AlphaFoldDB" id="A0A3B5MT87"/>
<dbReference type="STRING" id="32473.ENSXCOP00000027624"/>
<keyword evidence="2" id="KW-0804">Transcription</keyword>
<dbReference type="Ensembl" id="ENSXCOT00000027959.1">
    <property type="protein sequence ID" value="ENSXCOP00000027624.1"/>
    <property type="gene ID" value="ENSXCOG00000020612.1"/>
</dbReference>
<evidence type="ECO:0000256" key="3">
    <source>
        <dbReference type="ARBA" id="ARBA00023242"/>
    </source>
</evidence>
<dbReference type="InterPro" id="IPR052435">
    <property type="entry name" value="YY1-Transcr_Regul"/>
</dbReference>
<feature type="region of interest" description="Disordered" evidence="4">
    <location>
        <begin position="1"/>
        <end position="46"/>
    </location>
</feature>
<feature type="compositionally biased region" description="Polar residues" evidence="4">
    <location>
        <begin position="23"/>
        <end position="33"/>
    </location>
</feature>
<dbReference type="GO" id="GO:0005634">
    <property type="term" value="C:nucleus"/>
    <property type="evidence" value="ECO:0007669"/>
    <property type="project" value="TreeGrafter"/>
</dbReference>
<feature type="compositionally biased region" description="Basic and acidic residues" evidence="4">
    <location>
        <begin position="1"/>
        <end position="13"/>
    </location>
</feature>
<reference evidence="5" key="2">
    <citation type="submission" date="2025-09" db="UniProtKB">
        <authorList>
            <consortium name="Ensembl"/>
        </authorList>
    </citation>
    <scope>IDENTIFICATION</scope>
</reference>
<dbReference type="GO" id="GO:0003712">
    <property type="term" value="F:transcription coregulator activity"/>
    <property type="evidence" value="ECO:0007669"/>
    <property type="project" value="TreeGrafter"/>
</dbReference>
<keyword evidence="1" id="KW-0805">Transcription regulation</keyword>
<evidence type="ECO:0000256" key="1">
    <source>
        <dbReference type="ARBA" id="ARBA00023015"/>
    </source>
</evidence>
<keyword evidence="6" id="KW-1185">Reference proteome</keyword>
<reference evidence="5" key="1">
    <citation type="submission" date="2025-08" db="UniProtKB">
        <authorList>
            <consortium name="Ensembl"/>
        </authorList>
    </citation>
    <scope>IDENTIFICATION</scope>
</reference>
<sequence>MLTERRQTVRRQYEAVQQRRALQDTTNHPSTTKGPPGPPLIVLGNLTGPALQLSPAPQSGTSFQLDRRSRPLRGLARTRLSKDASKLSLLYDEKLLDNDPLRDSKDAAFAQSYLNRVGVLLSDWPGVQLLSPPAGYSRKFDRFIHYCFNNLNIFSFKNQNVSRIFSINLSWRR</sequence>
<evidence type="ECO:0000313" key="6">
    <source>
        <dbReference type="Proteomes" id="UP000261380"/>
    </source>
</evidence>
<evidence type="ECO:0000256" key="2">
    <source>
        <dbReference type="ARBA" id="ARBA00023163"/>
    </source>
</evidence>
<name>A0A3B5MT87_9TELE</name>
<accession>A0A3B5MT87</accession>
<dbReference type="GO" id="GO:0006355">
    <property type="term" value="P:regulation of DNA-templated transcription"/>
    <property type="evidence" value="ECO:0007669"/>
    <property type="project" value="TreeGrafter"/>
</dbReference>
<keyword evidence="3" id="KW-0539">Nucleus</keyword>
<dbReference type="PANTHER" id="PTHR16088:SF3">
    <property type="entry name" value="GON-4-LIKE PROTEIN"/>
    <property type="match status" value="1"/>
</dbReference>
<protein>
    <submittedName>
        <fullName evidence="5">Uncharacterized protein</fullName>
    </submittedName>
</protein>
<organism evidence="5 6">
    <name type="scientific">Xiphophorus couchianus</name>
    <name type="common">Monterrey platyfish</name>
    <dbReference type="NCBI Taxonomy" id="32473"/>
    <lineage>
        <taxon>Eukaryota</taxon>
        <taxon>Metazoa</taxon>
        <taxon>Chordata</taxon>
        <taxon>Craniata</taxon>
        <taxon>Vertebrata</taxon>
        <taxon>Euteleostomi</taxon>
        <taxon>Actinopterygii</taxon>
        <taxon>Neopterygii</taxon>
        <taxon>Teleostei</taxon>
        <taxon>Neoteleostei</taxon>
        <taxon>Acanthomorphata</taxon>
        <taxon>Ovalentaria</taxon>
        <taxon>Atherinomorphae</taxon>
        <taxon>Cyprinodontiformes</taxon>
        <taxon>Poeciliidae</taxon>
        <taxon>Poeciliinae</taxon>
        <taxon>Xiphophorus</taxon>
    </lineage>
</organism>
<evidence type="ECO:0000256" key="4">
    <source>
        <dbReference type="SAM" id="MobiDB-lite"/>
    </source>
</evidence>
<dbReference type="PANTHER" id="PTHR16088">
    <property type="entry name" value="YY1 ASSOCIATED PROTEIN-RELATED"/>
    <property type="match status" value="1"/>
</dbReference>
<proteinExistence type="predicted"/>
<dbReference type="Proteomes" id="UP000261380">
    <property type="component" value="Unplaced"/>
</dbReference>
<evidence type="ECO:0000313" key="5">
    <source>
        <dbReference type="Ensembl" id="ENSXCOP00000027624.1"/>
    </source>
</evidence>